<evidence type="ECO:0000313" key="2">
    <source>
        <dbReference type="Proteomes" id="UP000677913"/>
    </source>
</evidence>
<gene>
    <name evidence="1" type="ORF">KGA66_06770</name>
</gene>
<reference evidence="1" key="1">
    <citation type="submission" date="2021-04" db="EMBL/GenBank/DDBJ databases">
        <title>Genome based classification of Actinospica acidithermotolerans sp. nov., an actinobacterium isolated from an Indonesian hot spring.</title>
        <authorList>
            <person name="Kusuma A.B."/>
            <person name="Putra K.E."/>
            <person name="Nafisah S."/>
            <person name="Loh J."/>
            <person name="Nouioui I."/>
            <person name="Goodfellow M."/>
        </authorList>
    </citation>
    <scope>NUCLEOTIDE SEQUENCE</scope>
    <source>
        <strain evidence="1">DSM 45618</strain>
    </source>
</reference>
<evidence type="ECO:0000313" key="1">
    <source>
        <dbReference type="EMBL" id="MBS2962739.1"/>
    </source>
</evidence>
<accession>A0A8J8BDE6</accession>
<name>A0A8J8BDE6_9ACTN</name>
<sequence>MIVPKPGGSARGAWSTATVDLAVQVFIDREDGRRDLFDPPTEAAGSAGFDSWRETVWGSPRARSLGARLLPRLAEADLLVEPARLHDLLEECALLRDRLETLIPGMDALDPHAPGYYVNTGSHVRIESAEAVAHFRHTVAQRLANIESAAMYALVVGGGVAISTAARAAEPAPDAPVEPTVPSPCAPCACAPGSCADPQPDADDTEP</sequence>
<dbReference type="EMBL" id="JAGSXH010000015">
    <property type="protein sequence ID" value="MBS2962739.1"/>
    <property type="molecule type" value="Genomic_DNA"/>
</dbReference>
<dbReference type="Proteomes" id="UP000677913">
    <property type="component" value="Unassembled WGS sequence"/>
</dbReference>
<organism evidence="1 2">
    <name type="scientific">Actinocrinis puniceicyclus</name>
    <dbReference type="NCBI Taxonomy" id="977794"/>
    <lineage>
        <taxon>Bacteria</taxon>
        <taxon>Bacillati</taxon>
        <taxon>Actinomycetota</taxon>
        <taxon>Actinomycetes</taxon>
        <taxon>Catenulisporales</taxon>
        <taxon>Actinospicaceae</taxon>
        <taxon>Actinocrinis</taxon>
    </lineage>
</organism>
<keyword evidence="2" id="KW-1185">Reference proteome</keyword>
<proteinExistence type="predicted"/>
<dbReference type="AlphaFoldDB" id="A0A8J8BDE6"/>
<protein>
    <submittedName>
        <fullName evidence="1">Uncharacterized protein</fullName>
    </submittedName>
</protein>
<comment type="caution">
    <text evidence="1">The sequence shown here is derived from an EMBL/GenBank/DDBJ whole genome shotgun (WGS) entry which is preliminary data.</text>
</comment>